<dbReference type="InterPro" id="IPR027417">
    <property type="entry name" value="P-loop_NTPase"/>
</dbReference>
<dbReference type="InterPro" id="IPR011604">
    <property type="entry name" value="PDDEXK-like_dom_sf"/>
</dbReference>
<evidence type="ECO:0000259" key="17">
    <source>
        <dbReference type="PROSITE" id="PS51198"/>
    </source>
</evidence>
<dbReference type="Pfam" id="PF00580">
    <property type="entry name" value="UvrD-helicase"/>
    <property type="match status" value="1"/>
</dbReference>
<evidence type="ECO:0000256" key="10">
    <source>
        <dbReference type="ARBA" id="ARBA00023235"/>
    </source>
</evidence>
<dbReference type="SUPFAM" id="SSF52540">
    <property type="entry name" value="P-loop containing nucleoside triphosphate hydrolases"/>
    <property type="match status" value="1"/>
</dbReference>
<accession>A0ABW5DT75</accession>
<evidence type="ECO:0000256" key="5">
    <source>
        <dbReference type="ARBA" id="ARBA00022806"/>
    </source>
</evidence>
<evidence type="ECO:0000256" key="14">
    <source>
        <dbReference type="ARBA" id="ARBA00048988"/>
    </source>
</evidence>
<dbReference type="NCBIfam" id="TIGR02784">
    <property type="entry name" value="addA_alphas"/>
    <property type="match status" value="1"/>
</dbReference>
<evidence type="ECO:0000313" key="20">
    <source>
        <dbReference type="Proteomes" id="UP001597295"/>
    </source>
</evidence>
<evidence type="ECO:0000256" key="1">
    <source>
        <dbReference type="ARBA" id="ARBA00022722"/>
    </source>
</evidence>
<gene>
    <name evidence="19" type="primary">addA</name>
    <name evidence="19" type="ORF">ACFSM5_14130</name>
</gene>
<reference evidence="20" key="1">
    <citation type="journal article" date="2019" name="Int. J. Syst. Evol. Microbiol.">
        <title>The Global Catalogue of Microorganisms (GCM) 10K type strain sequencing project: providing services to taxonomists for standard genome sequencing and annotation.</title>
        <authorList>
            <consortium name="The Broad Institute Genomics Platform"/>
            <consortium name="The Broad Institute Genome Sequencing Center for Infectious Disease"/>
            <person name="Wu L."/>
            <person name="Ma J."/>
        </authorList>
    </citation>
    <scope>NUCLEOTIDE SEQUENCE [LARGE SCALE GENOMIC DNA]</scope>
    <source>
        <strain evidence="20">CGMCC 1.19062</strain>
    </source>
</reference>
<evidence type="ECO:0000259" key="18">
    <source>
        <dbReference type="PROSITE" id="PS51217"/>
    </source>
</evidence>
<evidence type="ECO:0000256" key="12">
    <source>
        <dbReference type="ARBA" id="ARBA00034808"/>
    </source>
</evidence>
<comment type="catalytic activity">
    <reaction evidence="14">
        <text>ATP + H2O = ADP + phosphate + H(+)</text>
        <dbReference type="Rhea" id="RHEA:13065"/>
        <dbReference type="ChEBI" id="CHEBI:15377"/>
        <dbReference type="ChEBI" id="CHEBI:15378"/>
        <dbReference type="ChEBI" id="CHEBI:30616"/>
        <dbReference type="ChEBI" id="CHEBI:43474"/>
        <dbReference type="ChEBI" id="CHEBI:456216"/>
        <dbReference type="EC" id="5.6.2.4"/>
    </reaction>
</comment>
<dbReference type="InterPro" id="IPR014151">
    <property type="entry name" value="DNA_helicase_AddA"/>
</dbReference>
<keyword evidence="3" id="KW-0227">DNA damage</keyword>
<evidence type="ECO:0000256" key="13">
    <source>
        <dbReference type="ARBA" id="ARBA00034923"/>
    </source>
</evidence>
<dbReference type="RefSeq" id="WP_379877076.1">
    <property type="nucleotide sequence ID" value="NZ_JBHUIP010000012.1"/>
</dbReference>
<dbReference type="Pfam" id="PF12705">
    <property type="entry name" value="PDDEXK_1"/>
    <property type="match status" value="1"/>
</dbReference>
<dbReference type="InterPro" id="IPR011335">
    <property type="entry name" value="Restrct_endonuc-II-like"/>
</dbReference>
<sequence>MTGHSQASALQRRATRPDRSVWVAASAGTGKTKVLTDRVLALLLAGSPPERLLCLTFTKAAAAEMQNRIMKRLGDWATLDDARLAATLEELTDTEPTPGLLITARRLFGRVLEAPGRLKIQTIHSFCQSLLGRFPLEARLPPGFTAMDEPTADGLLVEARNAILARARDIDPLLALDLALVAERAGEEGLLDLMRALTSEREQLARRLKHHGGSDALIEALARRLSVDPDMTPHRLREEFLARLLADEGTLRRTAEAFAKGTKTDIAKSDTLYGLLEARDAERLDGYLGIFLTAEGEIRKTLATKAVCEANPWLPPFLDTSAEAALRFRASEAALGTFQASAALIRLGLSVLAEYEALKRQRAWLDYDDLILKTLDLLRAGTSWVMFKLDGGLDHILIDEAQDTNPEQWEVVRLLAEEFFAGFGASEEVLRTLFVVGDAKQSIFSFQRADPVKFGEMRRFFANRIDEARQTFEQIDLLHSFRSTEAILKAVDLICNGPAADGVLDGGVAVQHLVSRIGQGGLVEVWPLTVKADPEEEEPWRLPTETAADVVPLRRVAQLIARTIRRWLDSGERLASQDRPVKAGDVLILVRRRGTFMAEMVRALKGADVPVAGADRMVLTEQLAVMDLLALARFLLLPQDDLSLACLLKSPLIGLSEDQLYAAAIDRVGDLWGSLQARKDSDPGLGAAVDRLKEWLRRADLQRPYEFYAQVLGLEGGRQALLARLGEEAADPIDEFLNQCLAFEQAHTPSLQGFLYWLDSSMQEIKREMEAGGRDEVRIMTVHGAKGLQAPIVFMPDTTDMGRLREVLFWPEAPEEPWGPLWVAGKSSADPVSLDVRELEKQSQDREYRRLLYVALTRAEDRLYVLGWQNTKELPAGCWYDLILQGLLTDATAFEPDFTSQGFPDWPGQGWRLTTAQSAPPKRSMAAEATQAAASLPDWVRRPPPVEPTPSRPLAPSKLDEDPPARSPLAGEMTGYKRGRLVHRLLQTLPDLAPERRADAARRFLSRPLHTLGEADVAALSQEVMAVLEDAAFAPIFAPGSRAEVPLAGVLGSLVIAGQVDRLAVTEREVLIVDFKTNRPPPRDPSLVGQSYIKQMAVYRGLLARLYPGLPVRCALLWTDGPFLMELPEDRLEAALREITG</sequence>
<keyword evidence="2 15" id="KW-0547">Nucleotide-binding</keyword>
<dbReference type="InterPro" id="IPR038726">
    <property type="entry name" value="PDDEXK_AddAB-type"/>
</dbReference>
<keyword evidence="9" id="KW-0234">DNA repair</keyword>
<evidence type="ECO:0000256" key="6">
    <source>
        <dbReference type="ARBA" id="ARBA00022839"/>
    </source>
</evidence>
<protein>
    <recommendedName>
        <fullName evidence="12">DNA 3'-5' helicase</fullName>
        <ecNumber evidence="12">5.6.2.4</ecNumber>
    </recommendedName>
    <alternativeName>
        <fullName evidence="13">DNA 3'-5' helicase II</fullName>
    </alternativeName>
</protein>
<keyword evidence="10" id="KW-0413">Isomerase</keyword>
<evidence type="ECO:0000256" key="9">
    <source>
        <dbReference type="ARBA" id="ARBA00023204"/>
    </source>
</evidence>
<evidence type="ECO:0000313" key="19">
    <source>
        <dbReference type="EMBL" id="MFD2264035.1"/>
    </source>
</evidence>
<comment type="catalytic activity">
    <reaction evidence="11">
        <text>Couples ATP hydrolysis with the unwinding of duplex DNA by translocating in the 3'-5' direction.</text>
        <dbReference type="EC" id="5.6.2.4"/>
    </reaction>
</comment>
<feature type="binding site" evidence="15">
    <location>
        <begin position="25"/>
        <end position="32"/>
    </location>
    <ligand>
        <name>ATP</name>
        <dbReference type="ChEBI" id="CHEBI:30616"/>
    </ligand>
</feature>
<dbReference type="EC" id="5.6.2.4" evidence="12"/>
<dbReference type="GO" id="GO:0004386">
    <property type="term" value="F:helicase activity"/>
    <property type="evidence" value="ECO:0007669"/>
    <property type="project" value="UniProtKB-KW"/>
</dbReference>
<dbReference type="Pfam" id="PF13361">
    <property type="entry name" value="UvrD_C"/>
    <property type="match status" value="1"/>
</dbReference>
<evidence type="ECO:0000256" key="3">
    <source>
        <dbReference type="ARBA" id="ARBA00022763"/>
    </source>
</evidence>
<dbReference type="Gene3D" id="1.10.486.10">
    <property type="entry name" value="PCRA, domain 4"/>
    <property type="match status" value="1"/>
</dbReference>
<keyword evidence="1" id="KW-0540">Nuclease</keyword>
<keyword evidence="4 15" id="KW-0378">Hydrolase</keyword>
<evidence type="ECO:0000256" key="4">
    <source>
        <dbReference type="ARBA" id="ARBA00022801"/>
    </source>
</evidence>
<dbReference type="Proteomes" id="UP001597295">
    <property type="component" value="Unassembled WGS sequence"/>
</dbReference>
<dbReference type="InterPro" id="IPR000212">
    <property type="entry name" value="DNA_helicase_UvrD/REP"/>
</dbReference>
<proteinExistence type="predicted"/>
<feature type="domain" description="UvrD-like helicase ATP-binding" evidence="17">
    <location>
        <begin position="4"/>
        <end position="484"/>
    </location>
</feature>
<evidence type="ECO:0000256" key="11">
    <source>
        <dbReference type="ARBA" id="ARBA00034617"/>
    </source>
</evidence>
<dbReference type="PROSITE" id="PS51217">
    <property type="entry name" value="UVRD_HELICASE_CTER"/>
    <property type="match status" value="1"/>
</dbReference>
<evidence type="ECO:0000256" key="15">
    <source>
        <dbReference type="PROSITE-ProRule" id="PRU00560"/>
    </source>
</evidence>
<feature type="compositionally biased region" description="Pro residues" evidence="16">
    <location>
        <begin position="942"/>
        <end position="953"/>
    </location>
</feature>
<comment type="caution">
    <text evidence="19">The sequence shown here is derived from an EMBL/GenBank/DDBJ whole genome shotgun (WGS) entry which is preliminary data.</text>
</comment>
<dbReference type="PROSITE" id="PS51198">
    <property type="entry name" value="UVRD_HELICASE_ATP_BIND"/>
    <property type="match status" value="1"/>
</dbReference>
<keyword evidence="20" id="KW-1185">Reference proteome</keyword>
<feature type="region of interest" description="Disordered" evidence="16">
    <location>
        <begin position="905"/>
        <end position="972"/>
    </location>
</feature>
<dbReference type="EMBL" id="JBHUIP010000012">
    <property type="protein sequence ID" value="MFD2264035.1"/>
    <property type="molecule type" value="Genomic_DNA"/>
</dbReference>
<evidence type="ECO:0000256" key="7">
    <source>
        <dbReference type="ARBA" id="ARBA00022840"/>
    </source>
</evidence>
<dbReference type="InterPro" id="IPR014016">
    <property type="entry name" value="UvrD-like_ATP-bd"/>
</dbReference>
<keyword evidence="8" id="KW-0238">DNA-binding</keyword>
<dbReference type="Gene3D" id="3.90.320.10">
    <property type="match status" value="1"/>
</dbReference>
<keyword evidence="7 15" id="KW-0067">ATP-binding</keyword>
<dbReference type="Gene3D" id="3.40.50.300">
    <property type="entry name" value="P-loop containing nucleotide triphosphate hydrolases"/>
    <property type="match status" value="4"/>
</dbReference>
<keyword evidence="5 15" id="KW-0347">Helicase</keyword>
<dbReference type="InterPro" id="IPR014017">
    <property type="entry name" value="DNA_helicase_UvrD-like_C"/>
</dbReference>
<dbReference type="PANTHER" id="PTHR11070:SF2">
    <property type="entry name" value="ATP-DEPENDENT DNA HELICASE SRS2"/>
    <property type="match status" value="1"/>
</dbReference>
<dbReference type="SUPFAM" id="SSF52980">
    <property type="entry name" value="Restriction endonuclease-like"/>
    <property type="match status" value="1"/>
</dbReference>
<evidence type="ECO:0000256" key="2">
    <source>
        <dbReference type="ARBA" id="ARBA00022741"/>
    </source>
</evidence>
<evidence type="ECO:0000256" key="16">
    <source>
        <dbReference type="SAM" id="MobiDB-lite"/>
    </source>
</evidence>
<dbReference type="PANTHER" id="PTHR11070">
    <property type="entry name" value="UVRD / RECB / PCRA DNA HELICASE FAMILY MEMBER"/>
    <property type="match status" value="1"/>
</dbReference>
<evidence type="ECO:0000256" key="8">
    <source>
        <dbReference type="ARBA" id="ARBA00023125"/>
    </source>
</evidence>
<organism evidence="19 20">
    <name type="scientific">Lacibacterium aquatile</name>
    <dbReference type="NCBI Taxonomy" id="1168082"/>
    <lineage>
        <taxon>Bacteria</taxon>
        <taxon>Pseudomonadati</taxon>
        <taxon>Pseudomonadota</taxon>
        <taxon>Alphaproteobacteria</taxon>
        <taxon>Rhodospirillales</taxon>
        <taxon>Rhodospirillaceae</taxon>
    </lineage>
</organism>
<name>A0ABW5DT75_9PROT</name>
<keyword evidence="6" id="KW-0269">Exonuclease</keyword>
<feature type="domain" description="UvrD-like helicase C-terminal" evidence="18">
    <location>
        <begin position="507"/>
        <end position="787"/>
    </location>
</feature>